<protein>
    <submittedName>
        <fullName evidence="1">Uncharacterized protein</fullName>
    </submittedName>
</protein>
<reference evidence="1" key="2">
    <citation type="submission" date="2023-06" db="EMBL/GenBank/DDBJ databases">
        <authorList>
            <consortium name="Lawrence Berkeley National Laboratory"/>
            <person name="Mondo S.J."/>
            <person name="Hensen N."/>
            <person name="Bonometti L."/>
            <person name="Westerberg I."/>
            <person name="Brannstrom I.O."/>
            <person name="Guillou S."/>
            <person name="Cros-Aarteil S."/>
            <person name="Calhoun S."/>
            <person name="Haridas S."/>
            <person name="Kuo A."/>
            <person name="Pangilinan J."/>
            <person name="Riley R."/>
            <person name="Labutti K."/>
            <person name="Andreopoulos B."/>
            <person name="Lipzen A."/>
            <person name="Chen C."/>
            <person name="Yanf M."/>
            <person name="Daum C."/>
            <person name="Ng V."/>
            <person name="Clum A."/>
            <person name="Steindorff A."/>
            <person name="Ohm R."/>
            <person name="Martin F."/>
            <person name="Silar P."/>
            <person name="Natvig D."/>
            <person name="Lalanne C."/>
            <person name="Gautier V."/>
            <person name="Ament-Velasquez S.L."/>
            <person name="Kruys A."/>
            <person name="Hutchinson M.I."/>
            <person name="Powell A.J."/>
            <person name="Barry K."/>
            <person name="Miller A.N."/>
            <person name="Grigoriev I.V."/>
            <person name="Debuchy R."/>
            <person name="Gladieux P."/>
            <person name="Thoren M.H."/>
            <person name="Johannesson H."/>
        </authorList>
    </citation>
    <scope>NUCLEOTIDE SEQUENCE</scope>
    <source>
        <strain evidence="1">CBS 333.67</strain>
    </source>
</reference>
<name>A0AAJ0GX52_9PEZI</name>
<comment type="caution">
    <text evidence="1">The sequence shown here is derived from an EMBL/GenBank/DDBJ whole genome shotgun (WGS) entry which is preliminary data.</text>
</comment>
<evidence type="ECO:0000313" key="1">
    <source>
        <dbReference type="EMBL" id="KAK3307724.1"/>
    </source>
</evidence>
<accession>A0AAJ0GX52</accession>
<keyword evidence="2" id="KW-1185">Reference proteome</keyword>
<dbReference type="Proteomes" id="UP001273166">
    <property type="component" value="Unassembled WGS sequence"/>
</dbReference>
<dbReference type="GeneID" id="87886715"/>
<sequence length="262" mass="28749">MFPASRFRWLYWLAYKRREIYSPLECGVYQASAILNPSPPNYLFKLLAQFDSTEESCKYKTPSRKLMYKRYDPEWCDLQRDGRNAIAYQAHVATHIVTVTEATPASTEMDVVVVSSTLTASTETQVQFVTCAGVTRAVVTAEAPSTTVTVDAASTYTASVLSTPTNTETVVDVVIATVSATETDVAFVINVGAFRAVGTDYNAFPLFVYANMACRLGESHPAYAVHTRQAMFISTATTGSQWPQIGVFNTIQSQIANGARID</sequence>
<evidence type="ECO:0000313" key="2">
    <source>
        <dbReference type="Proteomes" id="UP001273166"/>
    </source>
</evidence>
<dbReference type="AlphaFoldDB" id="A0AAJ0GX52"/>
<organism evidence="1 2">
    <name type="scientific">Chaetomium strumarium</name>
    <dbReference type="NCBI Taxonomy" id="1170767"/>
    <lineage>
        <taxon>Eukaryota</taxon>
        <taxon>Fungi</taxon>
        <taxon>Dikarya</taxon>
        <taxon>Ascomycota</taxon>
        <taxon>Pezizomycotina</taxon>
        <taxon>Sordariomycetes</taxon>
        <taxon>Sordariomycetidae</taxon>
        <taxon>Sordariales</taxon>
        <taxon>Chaetomiaceae</taxon>
        <taxon>Chaetomium</taxon>
    </lineage>
</organism>
<reference evidence="1" key="1">
    <citation type="journal article" date="2023" name="Mol. Phylogenet. Evol.">
        <title>Genome-scale phylogeny and comparative genomics of the fungal order Sordariales.</title>
        <authorList>
            <person name="Hensen N."/>
            <person name="Bonometti L."/>
            <person name="Westerberg I."/>
            <person name="Brannstrom I.O."/>
            <person name="Guillou S."/>
            <person name="Cros-Aarteil S."/>
            <person name="Calhoun S."/>
            <person name="Haridas S."/>
            <person name="Kuo A."/>
            <person name="Mondo S."/>
            <person name="Pangilinan J."/>
            <person name="Riley R."/>
            <person name="LaButti K."/>
            <person name="Andreopoulos B."/>
            <person name="Lipzen A."/>
            <person name="Chen C."/>
            <person name="Yan M."/>
            <person name="Daum C."/>
            <person name="Ng V."/>
            <person name="Clum A."/>
            <person name="Steindorff A."/>
            <person name="Ohm R.A."/>
            <person name="Martin F."/>
            <person name="Silar P."/>
            <person name="Natvig D.O."/>
            <person name="Lalanne C."/>
            <person name="Gautier V."/>
            <person name="Ament-Velasquez S.L."/>
            <person name="Kruys A."/>
            <person name="Hutchinson M.I."/>
            <person name="Powell A.J."/>
            <person name="Barry K."/>
            <person name="Miller A.N."/>
            <person name="Grigoriev I.V."/>
            <person name="Debuchy R."/>
            <person name="Gladieux P."/>
            <person name="Hiltunen Thoren M."/>
            <person name="Johannesson H."/>
        </authorList>
    </citation>
    <scope>NUCLEOTIDE SEQUENCE</scope>
    <source>
        <strain evidence="1">CBS 333.67</strain>
    </source>
</reference>
<dbReference type="RefSeq" id="XP_062723504.1">
    <property type="nucleotide sequence ID" value="XM_062867886.1"/>
</dbReference>
<dbReference type="EMBL" id="JAUDZG010000003">
    <property type="protein sequence ID" value="KAK3307724.1"/>
    <property type="molecule type" value="Genomic_DNA"/>
</dbReference>
<gene>
    <name evidence="1" type="ORF">B0T15DRAFT_510963</name>
</gene>
<proteinExistence type="predicted"/>